<keyword evidence="4 7" id="KW-0812">Transmembrane</keyword>
<comment type="similarity">
    <text evidence="2">Belongs to the Rht family.</text>
</comment>
<comment type="caution">
    <text evidence="8">The sequence shown here is derived from an EMBL/GenBank/DDBJ whole genome shotgun (WGS) entry which is preliminary data.</text>
</comment>
<evidence type="ECO:0000256" key="2">
    <source>
        <dbReference type="ARBA" id="ARBA00007928"/>
    </source>
</evidence>
<dbReference type="PANTHER" id="PTHR30086">
    <property type="entry name" value="ARGININE EXPORTER PROTEIN ARGO"/>
    <property type="match status" value="1"/>
</dbReference>
<comment type="subcellular location">
    <subcellularLocation>
        <location evidence="1">Cell membrane</location>
        <topology evidence="1">Multi-pass membrane protein</topology>
    </subcellularLocation>
</comment>
<dbReference type="GO" id="GO:0042970">
    <property type="term" value="F:homoserine transmembrane transporter activity"/>
    <property type="evidence" value="ECO:0007669"/>
    <property type="project" value="TreeGrafter"/>
</dbReference>
<keyword evidence="3" id="KW-1003">Cell membrane</keyword>
<keyword evidence="9" id="KW-1185">Reference proteome</keyword>
<name>A0A7W6PS05_9HYPH</name>
<accession>A0A7W6PS05</accession>
<protein>
    <submittedName>
        <fullName evidence="8">Threonine/homoserine/homoserine lactone efflux protein</fullName>
    </submittedName>
</protein>
<feature type="transmembrane region" description="Helical" evidence="7">
    <location>
        <begin position="149"/>
        <end position="170"/>
    </location>
</feature>
<dbReference type="AlphaFoldDB" id="A0A7W6PS05"/>
<dbReference type="RefSeq" id="WP_062555389.1">
    <property type="nucleotide sequence ID" value="NZ_CP049250.1"/>
</dbReference>
<evidence type="ECO:0000256" key="6">
    <source>
        <dbReference type="ARBA" id="ARBA00023136"/>
    </source>
</evidence>
<gene>
    <name evidence="8" type="ORF">GGQ72_001764</name>
</gene>
<evidence type="ECO:0000256" key="4">
    <source>
        <dbReference type="ARBA" id="ARBA00022692"/>
    </source>
</evidence>
<evidence type="ECO:0000256" key="1">
    <source>
        <dbReference type="ARBA" id="ARBA00004651"/>
    </source>
</evidence>
<proteinExistence type="inferred from homology"/>
<dbReference type="PANTHER" id="PTHR30086:SF14">
    <property type="entry name" value="HOMOSERINE_HOMOSERINE LACTONE EFFLUX PROTEIN"/>
    <property type="match status" value="1"/>
</dbReference>
<evidence type="ECO:0000256" key="7">
    <source>
        <dbReference type="SAM" id="Phobius"/>
    </source>
</evidence>
<dbReference type="EMBL" id="JACIEC010000001">
    <property type="protein sequence ID" value="MBB4143265.1"/>
    <property type="molecule type" value="Genomic_DNA"/>
</dbReference>
<evidence type="ECO:0000256" key="3">
    <source>
        <dbReference type="ARBA" id="ARBA00022475"/>
    </source>
</evidence>
<dbReference type="InterPro" id="IPR001123">
    <property type="entry name" value="LeuE-type"/>
</dbReference>
<sequence>MSWDFFLTSLFIVATPGTGVVITLAAALTEGRRAAVVAAFGCTLGIVPHVVAAISGLAAVLHSSALAFTCIQYAGVAYLLYMAVMMLREKGTLTVTIEPVRRSDRQTITHAVMANLLNPKLSLFFLAFLPQFVSGKKEAAIQEMLQMSFVFMAMTLAIFILYGLCAASVRDRVIGNPFIMSALRRSFAAAFVALGLKLALNAG</sequence>
<feature type="transmembrane region" description="Helical" evidence="7">
    <location>
        <begin position="6"/>
        <end position="28"/>
    </location>
</feature>
<reference evidence="8 9" key="1">
    <citation type="submission" date="2020-08" db="EMBL/GenBank/DDBJ databases">
        <title>Genomic Encyclopedia of Type Strains, Phase IV (KMG-IV): sequencing the most valuable type-strain genomes for metagenomic binning, comparative biology and taxonomic classification.</title>
        <authorList>
            <person name="Goeker M."/>
        </authorList>
    </citation>
    <scope>NUCLEOTIDE SEQUENCE [LARGE SCALE GENOMIC DNA]</scope>
    <source>
        <strain evidence="8 9">DSM 29514</strain>
    </source>
</reference>
<evidence type="ECO:0000313" key="8">
    <source>
        <dbReference type="EMBL" id="MBB4143265.1"/>
    </source>
</evidence>
<feature type="transmembrane region" description="Helical" evidence="7">
    <location>
        <begin position="35"/>
        <end position="59"/>
    </location>
</feature>
<keyword evidence="6 7" id="KW-0472">Membrane</keyword>
<feature type="transmembrane region" description="Helical" evidence="7">
    <location>
        <begin position="108"/>
        <end position="129"/>
    </location>
</feature>
<keyword evidence="5 7" id="KW-1133">Transmembrane helix</keyword>
<dbReference type="PIRSF" id="PIRSF006324">
    <property type="entry name" value="LeuE"/>
    <property type="match status" value="1"/>
</dbReference>
<organism evidence="8 9">
    <name type="scientific">Rhizobium rhizoryzae</name>
    <dbReference type="NCBI Taxonomy" id="451876"/>
    <lineage>
        <taxon>Bacteria</taxon>
        <taxon>Pseudomonadati</taxon>
        <taxon>Pseudomonadota</taxon>
        <taxon>Alphaproteobacteria</taxon>
        <taxon>Hyphomicrobiales</taxon>
        <taxon>Rhizobiaceae</taxon>
        <taxon>Rhizobium/Agrobacterium group</taxon>
        <taxon>Rhizobium</taxon>
    </lineage>
</organism>
<dbReference type="Proteomes" id="UP000519897">
    <property type="component" value="Unassembled WGS sequence"/>
</dbReference>
<dbReference type="GO" id="GO:0005886">
    <property type="term" value="C:plasma membrane"/>
    <property type="evidence" value="ECO:0007669"/>
    <property type="project" value="UniProtKB-SubCell"/>
</dbReference>
<feature type="transmembrane region" description="Helical" evidence="7">
    <location>
        <begin position="65"/>
        <end position="87"/>
    </location>
</feature>
<evidence type="ECO:0000256" key="5">
    <source>
        <dbReference type="ARBA" id="ARBA00022989"/>
    </source>
</evidence>
<dbReference type="Pfam" id="PF01810">
    <property type="entry name" value="LysE"/>
    <property type="match status" value="1"/>
</dbReference>
<evidence type="ECO:0000313" key="9">
    <source>
        <dbReference type="Proteomes" id="UP000519897"/>
    </source>
</evidence>